<dbReference type="InterPro" id="IPR000014">
    <property type="entry name" value="PAS"/>
</dbReference>
<dbReference type="CDD" id="cd00130">
    <property type="entry name" value="PAS"/>
    <property type="match status" value="1"/>
</dbReference>
<keyword evidence="5" id="KW-0808">Transferase</keyword>
<feature type="transmembrane region" description="Helical" evidence="11">
    <location>
        <begin position="82"/>
        <end position="104"/>
    </location>
</feature>
<proteinExistence type="predicted"/>
<keyword evidence="11" id="KW-1133">Transmembrane helix</keyword>
<keyword evidence="16" id="KW-1185">Reference proteome</keyword>
<dbReference type="InterPro" id="IPR017232">
    <property type="entry name" value="NtrY"/>
</dbReference>
<evidence type="ECO:0000313" key="15">
    <source>
        <dbReference type="EMBL" id="GHA20076.1"/>
    </source>
</evidence>
<evidence type="ECO:0000256" key="8">
    <source>
        <dbReference type="ARBA" id="ARBA00022840"/>
    </source>
</evidence>
<keyword evidence="6" id="KW-0547">Nucleotide-binding</keyword>
<evidence type="ECO:0000256" key="7">
    <source>
        <dbReference type="ARBA" id="ARBA00022777"/>
    </source>
</evidence>
<comment type="catalytic activity">
    <reaction evidence="1">
        <text>ATP + protein L-histidine = ADP + protein N-phospho-L-histidine.</text>
        <dbReference type="EC" id="2.7.13.3"/>
    </reaction>
</comment>
<keyword evidence="4" id="KW-0597">Phosphoprotein</keyword>
<dbReference type="CDD" id="cd06225">
    <property type="entry name" value="HAMP"/>
    <property type="match status" value="1"/>
</dbReference>
<dbReference type="SMART" id="SM00304">
    <property type="entry name" value="HAMP"/>
    <property type="match status" value="1"/>
</dbReference>
<keyword evidence="11" id="KW-0812">Transmembrane</keyword>
<evidence type="ECO:0000259" key="12">
    <source>
        <dbReference type="PROSITE" id="PS50109"/>
    </source>
</evidence>
<keyword evidence="11" id="KW-0472">Membrane</keyword>
<evidence type="ECO:0000259" key="14">
    <source>
        <dbReference type="PROSITE" id="PS50885"/>
    </source>
</evidence>
<dbReference type="SUPFAM" id="SSF55874">
    <property type="entry name" value="ATPase domain of HSP90 chaperone/DNA topoisomerase II/histidine kinase"/>
    <property type="match status" value="1"/>
</dbReference>
<dbReference type="InterPro" id="IPR003660">
    <property type="entry name" value="HAMP_dom"/>
</dbReference>
<dbReference type="InterPro" id="IPR004358">
    <property type="entry name" value="Sig_transdc_His_kin-like_C"/>
</dbReference>
<dbReference type="SMART" id="SM00388">
    <property type="entry name" value="HisKA"/>
    <property type="match status" value="1"/>
</dbReference>
<sequence>MAIRAIIKRISAPGPVIAVCTAILFALCLLIVKSLSDEGSGRLQFWITLLGGIGIVVLVFFLFTNCYSLYRQFRRNEIGSKLTTKLVLIFLFLTVIPFSLIYYFSIQFLNKGVDSWFDVRIEQTVKDSLLLSKTAMEGIKEELTRDVEEYAQSLRQKIAAGELLRTLDDIRELEGYSELSLYSDDGRIVAFSSADAANILPDTPGDEVFTELRLNQTYTLLEPISETTLQFRVVAPIRVNELGRDFFALQAIKVLPLRYATLTESVEKANSQYAQMLFARGPLKFSLIVTLSLISLASLLFSMLTAIYLSRRLVAPISNLAAGTQKIAEGDYGSHLPVTTSDELGILTKSFNNMSSKISDAQQAALASQTETLQQKGYLEAVLTNLSSGVFSLDSEQRMQICNSAAADILGFERNAMLGAGLDSLCDTSSHTRQFFEVIRNGIASGQRSWQDEISLLGKHGRQILIVRGSLLQETRDSDHLSSTNNHDENNHVIVFDDVTNLIQAQRDAAWGEVARRLAHEIKNPLTPIQLSAERIKLKLSNHVSGELEETLDRSTRTIVQQVESMKEMVNAFSSYAQPVRAQLAPLDVNQLIRDVIELHTSSLQDIDVELALDHDLPLIKANASALRQVLNNLVINASHALQETDNGKLRVRTLIAAKVTGRYIDLVVEDNGSGIPPEIQESLFDPYVSSKAKGSGLGLAIVKRIVEEHSGSVWTRRSSLGGAAMHLRLPINAMQTYRGNRNQNTLQSNDVASTRPNNDKPSIIG</sequence>
<dbReference type="SUPFAM" id="SSF55785">
    <property type="entry name" value="PYP-like sensor domain (PAS domain)"/>
    <property type="match status" value="1"/>
</dbReference>
<dbReference type="Proteomes" id="UP000614811">
    <property type="component" value="Unassembled WGS sequence"/>
</dbReference>
<dbReference type="Pfam" id="PF13426">
    <property type="entry name" value="PAS_9"/>
    <property type="match status" value="1"/>
</dbReference>
<dbReference type="SMART" id="SM00387">
    <property type="entry name" value="HATPase_c"/>
    <property type="match status" value="1"/>
</dbReference>
<dbReference type="Gene3D" id="3.30.450.20">
    <property type="entry name" value="PAS domain"/>
    <property type="match status" value="1"/>
</dbReference>
<dbReference type="EMBL" id="BMXA01000008">
    <property type="protein sequence ID" value="GHA20076.1"/>
    <property type="molecule type" value="Genomic_DNA"/>
</dbReference>
<dbReference type="GO" id="GO:0005524">
    <property type="term" value="F:ATP binding"/>
    <property type="evidence" value="ECO:0007669"/>
    <property type="project" value="UniProtKB-KW"/>
</dbReference>
<dbReference type="InterPro" id="IPR036890">
    <property type="entry name" value="HATPase_C_sf"/>
</dbReference>
<dbReference type="Gene3D" id="1.10.287.130">
    <property type="match status" value="1"/>
</dbReference>
<dbReference type="Pfam" id="PF00512">
    <property type="entry name" value="HisKA"/>
    <property type="match status" value="1"/>
</dbReference>
<protein>
    <recommendedName>
        <fullName evidence="3">histidine kinase</fullName>
        <ecNumber evidence="3">2.7.13.3</ecNumber>
    </recommendedName>
</protein>
<dbReference type="InterPro" id="IPR035965">
    <property type="entry name" value="PAS-like_dom_sf"/>
</dbReference>
<dbReference type="GO" id="GO:0016020">
    <property type="term" value="C:membrane"/>
    <property type="evidence" value="ECO:0007669"/>
    <property type="project" value="UniProtKB-SubCell"/>
</dbReference>
<evidence type="ECO:0000256" key="5">
    <source>
        <dbReference type="ARBA" id="ARBA00022679"/>
    </source>
</evidence>
<dbReference type="AlphaFoldDB" id="A0A918VT12"/>
<dbReference type="SUPFAM" id="SSF47384">
    <property type="entry name" value="Homodimeric domain of signal transducing histidine kinase"/>
    <property type="match status" value="1"/>
</dbReference>
<gene>
    <name evidence="15" type="ORF">GCM10008090_32410</name>
</gene>
<feature type="domain" description="PAS" evidence="13">
    <location>
        <begin position="375"/>
        <end position="419"/>
    </location>
</feature>
<keyword evidence="8" id="KW-0067">ATP-binding</keyword>
<dbReference type="InterPro" id="IPR003661">
    <property type="entry name" value="HisK_dim/P_dom"/>
</dbReference>
<feature type="transmembrane region" description="Helical" evidence="11">
    <location>
        <begin position="285"/>
        <end position="309"/>
    </location>
</feature>
<organism evidence="15 16">
    <name type="scientific">Arenicella chitinivorans</name>
    <dbReference type="NCBI Taxonomy" id="1329800"/>
    <lineage>
        <taxon>Bacteria</taxon>
        <taxon>Pseudomonadati</taxon>
        <taxon>Pseudomonadota</taxon>
        <taxon>Gammaproteobacteria</taxon>
        <taxon>Arenicellales</taxon>
        <taxon>Arenicellaceae</taxon>
        <taxon>Arenicella</taxon>
    </lineage>
</organism>
<feature type="domain" description="HAMP" evidence="14">
    <location>
        <begin position="311"/>
        <end position="363"/>
    </location>
</feature>
<reference evidence="15" key="2">
    <citation type="submission" date="2020-09" db="EMBL/GenBank/DDBJ databases">
        <authorList>
            <person name="Sun Q."/>
            <person name="Kim S."/>
        </authorList>
    </citation>
    <scope>NUCLEOTIDE SEQUENCE</scope>
    <source>
        <strain evidence="15">KCTC 12711</strain>
    </source>
</reference>
<evidence type="ECO:0000256" key="10">
    <source>
        <dbReference type="SAM" id="MobiDB-lite"/>
    </source>
</evidence>
<dbReference type="RefSeq" id="WP_189402756.1">
    <property type="nucleotide sequence ID" value="NZ_BMXA01000008.1"/>
</dbReference>
<evidence type="ECO:0000256" key="3">
    <source>
        <dbReference type="ARBA" id="ARBA00012438"/>
    </source>
</evidence>
<name>A0A918VT12_9GAMM</name>
<dbReference type="Pfam" id="PF02518">
    <property type="entry name" value="HATPase_c"/>
    <property type="match status" value="1"/>
</dbReference>
<dbReference type="PRINTS" id="PR00344">
    <property type="entry name" value="BCTRLSENSOR"/>
</dbReference>
<reference evidence="15" key="1">
    <citation type="journal article" date="2014" name="Int. J. Syst. Evol. Microbiol.">
        <title>Complete genome sequence of Corynebacterium casei LMG S-19264T (=DSM 44701T), isolated from a smear-ripened cheese.</title>
        <authorList>
            <consortium name="US DOE Joint Genome Institute (JGI-PGF)"/>
            <person name="Walter F."/>
            <person name="Albersmeier A."/>
            <person name="Kalinowski J."/>
            <person name="Ruckert C."/>
        </authorList>
    </citation>
    <scope>NUCLEOTIDE SEQUENCE</scope>
    <source>
        <strain evidence="15">KCTC 12711</strain>
    </source>
</reference>
<dbReference type="EC" id="2.7.13.3" evidence="3"/>
<evidence type="ECO:0000256" key="9">
    <source>
        <dbReference type="ARBA" id="ARBA00023012"/>
    </source>
</evidence>
<dbReference type="Pfam" id="PF00672">
    <property type="entry name" value="HAMP"/>
    <property type="match status" value="1"/>
</dbReference>
<evidence type="ECO:0000259" key="13">
    <source>
        <dbReference type="PROSITE" id="PS50112"/>
    </source>
</evidence>
<dbReference type="SMART" id="SM00091">
    <property type="entry name" value="PAS"/>
    <property type="match status" value="1"/>
</dbReference>
<dbReference type="InterPro" id="IPR036097">
    <property type="entry name" value="HisK_dim/P_sf"/>
</dbReference>
<dbReference type="PROSITE" id="PS50109">
    <property type="entry name" value="HIS_KIN"/>
    <property type="match status" value="1"/>
</dbReference>
<comment type="subcellular location">
    <subcellularLocation>
        <location evidence="2">Membrane</location>
    </subcellularLocation>
</comment>
<dbReference type="Gene3D" id="6.10.340.10">
    <property type="match status" value="1"/>
</dbReference>
<keyword evidence="9" id="KW-0902">Two-component regulatory system</keyword>
<evidence type="ECO:0000256" key="4">
    <source>
        <dbReference type="ARBA" id="ARBA00022553"/>
    </source>
</evidence>
<feature type="transmembrane region" description="Helical" evidence="11">
    <location>
        <begin position="44"/>
        <end position="70"/>
    </location>
</feature>
<feature type="transmembrane region" description="Helical" evidence="11">
    <location>
        <begin position="12"/>
        <end position="32"/>
    </location>
</feature>
<feature type="region of interest" description="Disordered" evidence="10">
    <location>
        <begin position="744"/>
        <end position="766"/>
    </location>
</feature>
<dbReference type="SUPFAM" id="SSF158472">
    <property type="entry name" value="HAMP domain-like"/>
    <property type="match status" value="1"/>
</dbReference>
<dbReference type="PANTHER" id="PTHR43065:SF10">
    <property type="entry name" value="PEROXIDE STRESS-ACTIVATED HISTIDINE KINASE MAK3"/>
    <property type="match status" value="1"/>
</dbReference>
<feature type="domain" description="Histidine kinase" evidence="12">
    <location>
        <begin position="517"/>
        <end position="734"/>
    </location>
</feature>
<dbReference type="CDD" id="cd00082">
    <property type="entry name" value="HisKA"/>
    <property type="match status" value="1"/>
</dbReference>
<comment type="caution">
    <text evidence="15">The sequence shown here is derived from an EMBL/GenBank/DDBJ whole genome shotgun (WGS) entry which is preliminary data.</text>
</comment>
<accession>A0A918VT12</accession>
<evidence type="ECO:0000256" key="1">
    <source>
        <dbReference type="ARBA" id="ARBA00000085"/>
    </source>
</evidence>
<dbReference type="GO" id="GO:0000155">
    <property type="term" value="F:phosphorelay sensor kinase activity"/>
    <property type="evidence" value="ECO:0007669"/>
    <property type="project" value="InterPro"/>
</dbReference>
<evidence type="ECO:0000256" key="11">
    <source>
        <dbReference type="SAM" id="Phobius"/>
    </source>
</evidence>
<dbReference type="InterPro" id="IPR003594">
    <property type="entry name" value="HATPase_dom"/>
</dbReference>
<dbReference type="PIRSF" id="PIRSF037532">
    <property type="entry name" value="STHK_NtrY"/>
    <property type="match status" value="1"/>
</dbReference>
<keyword evidence="7 15" id="KW-0418">Kinase</keyword>
<evidence type="ECO:0000256" key="2">
    <source>
        <dbReference type="ARBA" id="ARBA00004370"/>
    </source>
</evidence>
<dbReference type="Gene3D" id="3.30.565.10">
    <property type="entry name" value="Histidine kinase-like ATPase, C-terminal domain"/>
    <property type="match status" value="1"/>
</dbReference>
<dbReference type="PROSITE" id="PS50885">
    <property type="entry name" value="HAMP"/>
    <property type="match status" value="1"/>
</dbReference>
<evidence type="ECO:0000313" key="16">
    <source>
        <dbReference type="Proteomes" id="UP000614811"/>
    </source>
</evidence>
<evidence type="ECO:0000256" key="6">
    <source>
        <dbReference type="ARBA" id="ARBA00022741"/>
    </source>
</evidence>
<dbReference type="PANTHER" id="PTHR43065">
    <property type="entry name" value="SENSOR HISTIDINE KINASE"/>
    <property type="match status" value="1"/>
</dbReference>
<dbReference type="PROSITE" id="PS50112">
    <property type="entry name" value="PAS"/>
    <property type="match status" value="1"/>
</dbReference>
<dbReference type="InterPro" id="IPR005467">
    <property type="entry name" value="His_kinase_dom"/>
</dbReference>